<dbReference type="InterPro" id="IPR019734">
    <property type="entry name" value="TPR_rpt"/>
</dbReference>
<evidence type="ECO:0000313" key="3">
    <source>
        <dbReference type="EMBL" id="VAX20480.1"/>
    </source>
</evidence>
<dbReference type="SUPFAM" id="SSF48452">
    <property type="entry name" value="TPR-like"/>
    <property type="match status" value="1"/>
</dbReference>
<evidence type="ECO:0000256" key="2">
    <source>
        <dbReference type="ARBA" id="ARBA00022803"/>
    </source>
</evidence>
<protein>
    <recommendedName>
        <fullName evidence="4">Tetratricopeptide repeat protein</fullName>
    </recommendedName>
</protein>
<dbReference type="PANTHER" id="PTHR44858:SF1">
    <property type="entry name" value="UDP-N-ACETYLGLUCOSAMINE--PEPTIDE N-ACETYLGLUCOSAMINYLTRANSFERASE SPINDLY-RELATED"/>
    <property type="match status" value="1"/>
</dbReference>
<evidence type="ECO:0000256" key="1">
    <source>
        <dbReference type="ARBA" id="ARBA00022737"/>
    </source>
</evidence>
<dbReference type="EMBL" id="UOGB01000182">
    <property type="protein sequence ID" value="VAX20480.1"/>
    <property type="molecule type" value="Genomic_DNA"/>
</dbReference>
<dbReference type="PANTHER" id="PTHR44858">
    <property type="entry name" value="TETRATRICOPEPTIDE REPEAT PROTEIN 6"/>
    <property type="match status" value="1"/>
</dbReference>
<sequence>MKPEVGSAEISRQAPPIQPLVIQQKIKLKRLVEEFPYFSFYFDDLDLKENAVGLLEKIGFTVDHIDMKARGDIIKLSIQALEKGHLIALHYQKRQDGSNILSLFTELKRLKPHKSFKNIIPVFVANVVSGTDNIIFKALSKFDIRFSIFLNPDNSCAPKLEDFLNELQTFQKLIFGDIRLKGAGKPDISRVDTKSVEVVERYKSLVKKGDELMKTNPKKAIELFSEAIDLKPDFYIYEKRGDAYYLICEFTMAINDYIEANKLSQGMSDPFAKISACCFNLVRQEAKKGSKDIARKWFDRGMKSFHKAEKIIEKIEKDEKLSVEGYSAGAHKNIMEALAEADLRETGMREEEQEINSLSRKVFEKIKHIDFSDEDIDVDTRMNYAITLTRQKHYEIAEKIFRSLIRQNVDNAGPALNNFAVELRKNKEYEKAFNIYRELFKYKITNKDVVIQEMMTTGRKYALTTRADGKAKRAVKLYEEIVRYAKDAKNMERVFCDMAAAYLEIRDTQQALTFFNMAVEKNKNQAEPATL</sequence>
<reference evidence="3" key="1">
    <citation type="submission" date="2018-06" db="EMBL/GenBank/DDBJ databases">
        <authorList>
            <person name="Zhirakovskaya E."/>
        </authorList>
    </citation>
    <scope>NUCLEOTIDE SEQUENCE</scope>
</reference>
<keyword evidence="1" id="KW-0677">Repeat</keyword>
<dbReference type="PROSITE" id="PS50005">
    <property type="entry name" value="TPR"/>
    <property type="match status" value="1"/>
</dbReference>
<dbReference type="InterPro" id="IPR050498">
    <property type="entry name" value="Ycf3"/>
</dbReference>
<evidence type="ECO:0008006" key="4">
    <source>
        <dbReference type="Google" id="ProtNLM"/>
    </source>
</evidence>
<proteinExistence type="predicted"/>
<dbReference type="InterPro" id="IPR011990">
    <property type="entry name" value="TPR-like_helical_dom_sf"/>
</dbReference>
<dbReference type="Gene3D" id="1.25.40.10">
    <property type="entry name" value="Tetratricopeptide repeat domain"/>
    <property type="match status" value="3"/>
</dbReference>
<dbReference type="SMART" id="SM00028">
    <property type="entry name" value="TPR"/>
    <property type="match status" value="4"/>
</dbReference>
<organism evidence="3">
    <name type="scientific">hydrothermal vent metagenome</name>
    <dbReference type="NCBI Taxonomy" id="652676"/>
    <lineage>
        <taxon>unclassified sequences</taxon>
        <taxon>metagenomes</taxon>
        <taxon>ecological metagenomes</taxon>
    </lineage>
</organism>
<dbReference type="AlphaFoldDB" id="A0A3B1CCG7"/>
<accession>A0A3B1CCG7</accession>
<name>A0A3B1CCG7_9ZZZZ</name>
<gene>
    <name evidence="3" type="ORF">MNBD_NITROSPINAE03-1931</name>
</gene>
<keyword evidence="2" id="KW-0802">TPR repeat</keyword>